<dbReference type="SUPFAM" id="SSF53383">
    <property type="entry name" value="PLP-dependent transferases"/>
    <property type="match status" value="1"/>
</dbReference>
<dbReference type="PIRSF" id="PIRSF005572">
    <property type="entry name" value="NifS"/>
    <property type="match status" value="1"/>
</dbReference>
<proteinExistence type="inferred from homology"/>
<keyword evidence="4" id="KW-0663">Pyridoxal phosphate</keyword>
<dbReference type="PATRIC" id="fig|85874.4.peg.420"/>
<dbReference type="EMBL" id="LGFO01000131">
    <property type="protein sequence ID" value="KUK36260.1"/>
    <property type="molecule type" value="Genomic_DNA"/>
</dbReference>
<dbReference type="InterPro" id="IPR016454">
    <property type="entry name" value="Cysteine_dSase"/>
</dbReference>
<dbReference type="Gene3D" id="3.40.640.10">
    <property type="entry name" value="Type I PLP-dependent aspartate aminotransferase-like (Major domain)"/>
    <property type="match status" value="1"/>
</dbReference>
<dbReference type="AlphaFoldDB" id="A0A101FFU7"/>
<evidence type="ECO:0000259" key="6">
    <source>
        <dbReference type="Pfam" id="PF00266"/>
    </source>
</evidence>
<protein>
    <recommendedName>
        <fullName evidence="3">cysteine desulfurase</fullName>
        <ecNumber evidence="3">2.8.1.7</ecNumber>
    </recommendedName>
</protein>
<dbReference type="Gene3D" id="3.90.1150.10">
    <property type="entry name" value="Aspartate Aminotransferase, domain 1"/>
    <property type="match status" value="1"/>
</dbReference>
<name>A0A101FFU7_9THEO</name>
<accession>A0A101FFU7</accession>
<reference evidence="8" key="1">
    <citation type="journal article" date="2015" name="MBio">
        <title>Genome-Resolved Metagenomic Analysis Reveals Roles for Candidate Phyla and Other Microbial Community Members in Biogeochemical Transformations in Oil Reservoirs.</title>
        <authorList>
            <person name="Hu P."/>
            <person name="Tom L."/>
            <person name="Singh A."/>
            <person name="Thomas B.C."/>
            <person name="Baker B.J."/>
            <person name="Piceno Y.M."/>
            <person name="Andersen G.L."/>
            <person name="Banfield J.F."/>
        </authorList>
    </citation>
    <scope>NUCLEOTIDE SEQUENCE [LARGE SCALE GENOMIC DNA]</scope>
</reference>
<gene>
    <name evidence="7" type="ORF">XD66_1037</name>
</gene>
<dbReference type="PANTHER" id="PTHR43586">
    <property type="entry name" value="CYSTEINE DESULFURASE"/>
    <property type="match status" value="1"/>
</dbReference>
<dbReference type="OMA" id="GTHNYPG"/>
<comment type="catalytic activity">
    <reaction evidence="5">
        <text>(sulfur carrier)-H + L-cysteine = (sulfur carrier)-SH + L-alanine</text>
        <dbReference type="Rhea" id="RHEA:43892"/>
        <dbReference type="Rhea" id="RHEA-COMP:14737"/>
        <dbReference type="Rhea" id="RHEA-COMP:14739"/>
        <dbReference type="ChEBI" id="CHEBI:29917"/>
        <dbReference type="ChEBI" id="CHEBI:35235"/>
        <dbReference type="ChEBI" id="CHEBI:57972"/>
        <dbReference type="ChEBI" id="CHEBI:64428"/>
        <dbReference type="EC" id="2.8.1.7"/>
    </reaction>
</comment>
<dbReference type="InterPro" id="IPR015422">
    <property type="entry name" value="PyrdxlP-dep_Trfase_small"/>
</dbReference>
<dbReference type="InterPro" id="IPR015421">
    <property type="entry name" value="PyrdxlP-dep_Trfase_major"/>
</dbReference>
<dbReference type="InterPro" id="IPR000192">
    <property type="entry name" value="Aminotrans_V_dom"/>
</dbReference>
<comment type="similarity">
    <text evidence="2">Belongs to the class-V pyridoxal-phosphate-dependent aminotransferase family. Csd subfamily.</text>
</comment>
<dbReference type="Proteomes" id="UP000053326">
    <property type="component" value="Unassembled WGS sequence"/>
</dbReference>
<evidence type="ECO:0000313" key="8">
    <source>
        <dbReference type="Proteomes" id="UP000053326"/>
    </source>
</evidence>
<evidence type="ECO:0000256" key="3">
    <source>
        <dbReference type="ARBA" id="ARBA00012239"/>
    </source>
</evidence>
<evidence type="ECO:0000313" key="7">
    <source>
        <dbReference type="EMBL" id="KUK36260.1"/>
    </source>
</evidence>
<dbReference type="InterPro" id="IPR015424">
    <property type="entry name" value="PyrdxlP-dep_Trfase"/>
</dbReference>
<comment type="caution">
    <text evidence="7">The sequence shown here is derived from an EMBL/GenBank/DDBJ whole genome shotgun (WGS) entry which is preliminary data.</text>
</comment>
<comment type="cofactor">
    <cofactor evidence="1">
        <name>pyridoxal 5'-phosphate</name>
        <dbReference type="ChEBI" id="CHEBI:597326"/>
    </cofactor>
</comment>
<dbReference type="PANTHER" id="PTHR43586:SF4">
    <property type="entry name" value="ISOPENICILLIN N EPIMERASE"/>
    <property type="match status" value="1"/>
</dbReference>
<organism evidence="7 8">
    <name type="scientific">Thermacetogenium phaeum</name>
    <dbReference type="NCBI Taxonomy" id="85874"/>
    <lineage>
        <taxon>Bacteria</taxon>
        <taxon>Bacillati</taxon>
        <taxon>Bacillota</taxon>
        <taxon>Clostridia</taxon>
        <taxon>Thermoanaerobacterales</taxon>
        <taxon>Thermoanaerobacteraceae</taxon>
        <taxon>Thermacetogenium</taxon>
    </lineage>
</organism>
<evidence type="ECO:0000256" key="2">
    <source>
        <dbReference type="ARBA" id="ARBA00010447"/>
    </source>
</evidence>
<evidence type="ECO:0000256" key="1">
    <source>
        <dbReference type="ARBA" id="ARBA00001933"/>
    </source>
</evidence>
<dbReference type="Pfam" id="PF00266">
    <property type="entry name" value="Aminotran_5"/>
    <property type="match status" value="1"/>
</dbReference>
<evidence type="ECO:0000256" key="5">
    <source>
        <dbReference type="ARBA" id="ARBA00050776"/>
    </source>
</evidence>
<dbReference type="EC" id="2.8.1.7" evidence="3"/>
<feature type="domain" description="Aminotransferase class V" evidence="6">
    <location>
        <begin position="3"/>
        <end position="339"/>
    </location>
</feature>
<dbReference type="GO" id="GO:0031071">
    <property type="term" value="F:cysteine desulfurase activity"/>
    <property type="evidence" value="ECO:0007669"/>
    <property type="project" value="UniProtKB-EC"/>
</dbReference>
<sequence>MEVYLNNAATSWPKPESVYVAVDAYLRNFGASKGRGSFRRSQEATDIIEDCRAKLARLFGVDEPSRFVFTRNCSEALNLAIKGIVRRGDHVVTSSMEHNSVWRPLKALEQKGVISLTAVKCNRQGEIDLDAVRKAFMPNTRLLVCTHASNVTGTLFPIAELSEIAHQHNAIFLVDAAQTAGVYPIDISSTGIDLLAFPGHKGLLGPQGTGALYVSPQLTLEPLMEGGTGSSSLSPFQPEVLPERFETGTPNGPGIAGLGAALGFILETKIEVIRQKEQMLTGIILERLQKIPGIELYGVLDPERQVGVISFNVQDVNPRQAVTAVISWRSFTRMGSLCLPTNT</sequence>
<evidence type="ECO:0000256" key="4">
    <source>
        <dbReference type="ARBA" id="ARBA00022898"/>
    </source>
</evidence>